<dbReference type="InterPro" id="IPR036961">
    <property type="entry name" value="Kinesin_motor_dom_sf"/>
</dbReference>
<evidence type="ECO:0000259" key="9">
    <source>
        <dbReference type="PROSITE" id="PS50067"/>
    </source>
</evidence>
<dbReference type="PANTHER" id="PTHR47969:SF15">
    <property type="entry name" value="CHROMOSOME-ASSOCIATED KINESIN KIF4A-RELATED"/>
    <property type="match status" value="1"/>
</dbReference>
<dbReference type="SMART" id="SM00129">
    <property type="entry name" value="KISc"/>
    <property type="match status" value="1"/>
</dbReference>
<keyword evidence="6" id="KW-0505">Motor protein</keyword>
<comment type="similarity">
    <text evidence="6">Belongs to the TRAFAC class myosin-kinesin ATPase superfamily. Kinesin family.</text>
</comment>
<dbReference type="PROSITE" id="PS00411">
    <property type="entry name" value="KINESIN_MOTOR_1"/>
    <property type="match status" value="1"/>
</dbReference>
<keyword evidence="11" id="KW-1185">Reference proteome</keyword>
<feature type="domain" description="Kinesin motor" evidence="9">
    <location>
        <begin position="7"/>
        <end position="313"/>
    </location>
</feature>
<dbReference type="GO" id="GO:0003777">
    <property type="term" value="F:microtubule motor activity"/>
    <property type="evidence" value="ECO:0007669"/>
    <property type="project" value="InterPro"/>
</dbReference>
<evidence type="ECO:0000256" key="2">
    <source>
        <dbReference type="ARBA" id="ARBA00022490"/>
    </source>
</evidence>
<evidence type="ECO:0000313" key="11">
    <source>
        <dbReference type="Proteomes" id="UP001210925"/>
    </source>
</evidence>
<gene>
    <name evidence="10" type="ORF">HK103_003608</name>
</gene>
<dbReference type="GO" id="GO:0005875">
    <property type="term" value="C:microtubule associated complex"/>
    <property type="evidence" value="ECO:0007669"/>
    <property type="project" value="TreeGrafter"/>
</dbReference>
<keyword evidence="5 7" id="KW-0175">Coiled coil</keyword>
<sequence>MAETETSVRVALRVRPAIIGADPTRTIPRTCIQIIPGEPQVVVGVGQDSTKKSFTYDYVYGPSDSQERIYNELAKPLISKFMEGFNTSLGQTFSGKTYTMGSDNDHSTEQDKLGVIPRCINEIFNRLEEENDYVPVLKVSFVEIYQEQIRDLLAVNTTQREISVRETKDGSIILNGVHEQTVNNKEELEKCLEIGGMNRTTGDTQMNQLSSRSHAIFTITLEQMAPSSEKLGALNYFESNESVVIRRSKLQLVDLAGSERLKRTGAEGVRLKESVKINSGLLALGNVISILGGERPNENDRQNHIPYRDSKLTSPLLEDMDESINTMKYAYRARKIQNKPVLNIVDQIAMERTTMQNKIDQLEGKLRVLEVGGESPVKIQPEMIDFDNDQWMQFFMDQLKNRTIRGTNAIKALESVKKENEVLQKKLIELEVELDNSQNKTKNSHENVENDLKSVLGICAKIVAGEQPSDEDYEEISAVLMKYNIETGIRSSQSTVSLPACLFPPINIPATTRAPSSNSHARQNRRKRMGSEENHLVNEEAHLKPLEMELRETRKCLTQMEDELSRTKTQLLQSEAVSEQSSKEITRLMEMNEMLRDGHNVEEKREIMSIKVLNEIGTQTAAQSKEEEESYPVHTSRNDAQTEKYVEDLNVATKAKVDLLKELSKLNKEYTKTNIRSEKMRHQHLDQIQKYEREIDSLERDLVKAKDELVEKESQKDKLKEEYERKLKLQETANSKLKQKQKELEKTLKDKGSGDRRLVESQQEIEKLSSQIANLKKKAKEDHDKFNELESRRSKEAAILNKQYEDEAKKTRHLEVKIEMIRKKLDRKTEEIGILTKKVKDQSILAGNSSVKSLKHNEKSIDDHHDEVSTQYTSLENVADVDNDTKKNIDDKLQNELQLARSRVEEIESKLENEHLTDQEAVKLKSEKSNLILQIAQLRSEIKQSHQEQSHDFSLLKSKFESEPEILELISQVPNANSQQQQSLIHTLLERLSGMKHELESTESLSKERINELSQTVEKWEKRTQKIISSYEKQLALAKEKQIETTSVVSQTEALPYLLLNARDPKPEAQVLEKDVFYYKNANKELKTKLREVVAVNHRLAKTLKERNQSQMQADLSFPVAVEQN</sequence>
<organism evidence="10 11">
    <name type="scientific">Boothiomyces macroporosus</name>
    <dbReference type="NCBI Taxonomy" id="261099"/>
    <lineage>
        <taxon>Eukaryota</taxon>
        <taxon>Fungi</taxon>
        <taxon>Fungi incertae sedis</taxon>
        <taxon>Chytridiomycota</taxon>
        <taxon>Chytridiomycota incertae sedis</taxon>
        <taxon>Chytridiomycetes</taxon>
        <taxon>Rhizophydiales</taxon>
        <taxon>Terramycetaceae</taxon>
        <taxon>Boothiomyces</taxon>
    </lineage>
</organism>
<dbReference type="PRINTS" id="PR00380">
    <property type="entry name" value="KINESINHEAVY"/>
</dbReference>
<protein>
    <recommendedName>
        <fullName evidence="9">Kinesin motor domain-containing protein</fullName>
    </recommendedName>
</protein>
<dbReference type="GO" id="GO:0051231">
    <property type="term" value="P:spindle elongation"/>
    <property type="evidence" value="ECO:0007669"/>
    <property type="project" value="TreeGrafter"/>
</dbReference>
<accession>A0AAD5Y4J9</accession>
<evidence type="ECO:0000256" key="5">
    <source>
        <dbReference type="ARBA" id="ARBA00023054"/>
    </source>
</evidence>
<comment type="caution">
    <text evidence="10">The sequence shown here is derived from an EMBL/GenBank/DDBJ whole genome shotgun (WGS) entry which is preliminary data.</text>
</comment>
<evidence type="ECO:0000256" key="6">
    <source>
        <dbReference type="PROSITE-ProRule" id="PRU00283"/>
    </source>
</evidence>
<dbReference type="AlphaFoldDB" id="A0AAD5Y4J9"/>
<dbReference type="EMBL" id="JADGKB010000027">
    <property type="protein sequence ID" value="KAJ3258486.1"/>
    <property type="molecule type" value="Genomic_DNA"/>
</dbReference>
<keyword evidence="4 6" id="KW-0067">ATP-binding</keyword>
<dbReference type="GO" id="GO:0008017">
    <property type="term" value="F:microtubule binding"/>
    <property type="evidence" value="ECO:0007669"/>
    <property type="project" value="InterPro"/>
</dbReference>
<dbReference type="InterPro" id="IPR027640">
    <property type="entry name" value="Kinesin-like_fam"/>
</dbReference>
<dbReference type="PANTHER" id="PTHR47969">
    <property type="entry name" value="CHROMOSOME-ASSOCIATED KINESIN KIF4A-RELATED"/>
    <property type="match status" value="1"/>
</dbReference>
<dbReference type="InterPro" id="IPR019821">
    <property type="entry name" value="Kinesin_motor_CS"/>
</dbReference>
<keyword evidence="3 6" id="KW-0547">Nucleotide-binding</keyword>
<dbReference type="Pfam" id="PF00225">
    <property type="entry name" value="Kinesin"/>
    <property type="match status" value="1"/>
</dbReference>
<evidence type="ECO:0000313" key="10">
    <source>
        <dbReference type="EMBL" id="KAJ3258486.1"/>
    </source>
</evidence>
<comment type="subcellular location">
    <subcellularLocation>
        <location evidence="1">Cytoplasm</location>
    </subcellularLocation>
</comment>
<dbReference type="GO" id="GO:0007052">
    <property type="term" value="P:mitotic spindle organization"/>
    <property type="evidence" value="ECO:0007669"/>
    <property type="project" value="TreeGrafter"/>
</dbReference>
<dbReference type="GO" id="GO:0007018">
    <property type="term" value="P:microtubule-based movement"/>
    <property type="evidence" value="ECO:0007669"/>
    <property type="project" value="InterPro"/>
</dbReference>
<dbReference type="Pfam" id="PF25764">
    <property type="entry name" value="KIF21A_4th"/>
    <property type="match status" value="1"/>
</dbReference>
<dbReference type="Proteomes" id="UP001210925">
    <property type="component" value="Unassembled WGS sequence"/>
</dbReference>
<feature type="binding site" evidence="6">
    <location>
        <begin position="90"/>
        <end position="97"/>
    </location>
    <ligand>
        <name>ATP</name>
        <dbReference type="ChEBI" id="CHEBI:30616"/>
    </ligand>
</feature>
<feature type="compositionally biased region" description="Basic and acidic residues" evidence="8">
    <location>
        <begin position="740"/>
        <end position="761"/>
    </location>
</feature>
<evidence type="ECO:0000256" key="8">
    <source>
        <dbReference type="SAM" id="MobiDB-lite"/>
    </source>
</evidence>
<feature type="region of interest" description="Disordered" evidence="8">
    <location>
        <begin position="734"/>
        <end position="761"/>
    </location>
</feature>
<feature type="compositionally biased region" description="Polar residues" evidence="8">
    <location>
        <begin position="511"/>
        <end position="521"/>
    </location>
</feature>
<proteinExistence type="inferred from homology"/>
<dbReference type="GO" id="GO:0005737">
    <property type="term" value="C:cytoplasm"/>
    <property type="evidence" value="ECO:0007669"/>
    <property type="project" value="UniProtKB-SubCell"/>
</dbReference>
<dbReference type="InterPro" id="IPR027417">
    <property type="entry name" value="P-loop_NTPase"/>
</dbReference>
<name>A0AAD5Y4J9_9FUNG</name>
<evidence type="ECO:0000256" key="7">
    <source>
        <dbReference type="SAM" id="Coils"/>
    </source>
</evidence>
<reference evidence="10" key="1">
    <citation type="submission" date="2020-05" db="EMBL/GenBank/DDBJ databases">
        <title>Phylogenomic resolution of chytrid fungi.</title>
        <authorList>
            <person name="Stajich J.E."/>
            <person name="Amses K."/>
            <person name="Simmons R."/>
            <person name="Seto K."/>
            <person name="Myers J."/>
            <person name="Bonds A."/>
            <person name="Quandt C.A."/>
            <person name="Barry K."/>
            <person name="Liu P."/>
            <person name="Grigoriev I."/>
            <person name="Longcore J.E."/>
            <person name="James T.Y."/>
        </authorList>
    </citation>
    <scope>NUCLEOTIDE SEQUENCE</scope>
    <source>
        <strain evidence="10">PLAUS21</strain>
    </source>
</reference>
<dbReference type="Gene3D" id="3.40.850.10">
    <property type="entry name" value="Kinesin motor domain"/>
    <property type="match status" value="1"/>
</dbReference>
<dbReference type="GO" id="GO:0005524">
    <property type="term" value="F:ATP binding"/>
    <property type="evidence" value="ECO:0007669"/>
    <property type="project" value="UniProtKB-UniRule"/>
</dbReference>
<dbReference type="InterPro" id="IPR001752">
    <property type="entry name" value="Kinesin_motor_dom"/>
</dbReference>
<dbReference type="SUPFAM" id="SSF52540">
    <property type="entry name" value="P-loop containing nucleoside triphosphate hydrolases"/>
    <property type="match status" value="1"/>
</dbReference>
<evidence type="ECO:0000256" key="3">
    <source>
        <dbReference type="ARBA" id="ARBA00022741"/>
    </source>
</evidence>
<keyword evidence="2" id="KW-0963">Cytoplasm</keyword>
<dbReference type="PROSITE" id="PS50067">
    <property type="entry name" value="KINESIN_MOTOR_2"/>
    <property type="match status" value="1"/>
</dbReference>
<feature type="coiled-coil region" evidence="7">
    <location>
        <begin position="413"/>
        <end position="447"/>
    </location>
</feature>
<feature type="coiled-coil region" evidence="7">
    <location>
        <begin position="890"/>
        <end position="948"/>
    </location>
</feature>
<feature type="region of interest" description="Disordered" evidence="8">
    <location>
        <begin position="511"/>
        <end position="532"/>
    </location>
</feature>
<evidence type="ECO:0000256" key="1">
    <source>
        <dbReference type="ARBA" id="ARBA00004496"/>
    </source>
</evidence>
<evidence type="ECO:0000256" key="4">
    <source>
        <dbReference type="ARBA" id="ARBA00022840"/>
    </source>
</evidence>